<dbReference type="PANTHER" id="PTHR11618">
    <property type="entry name" value="TRANSCRIPTION INITIATION FACTOR IIB-RELATED"/>
    <property type="match status" value="1"/>
</dbReference>
<keyword evidence="9" id="KW-0804">Transcription</keyword>
<dbReference type="InterPro" id="IPR000812">
    <property type="entry name" value="TFIIB"/>
</dbReference>
<dbReference type="PROSITE" id="PS51134">
    <property type="entry name" value="ZF_TFIIB"/>
    <property type="match status" value="1"/>
</dbReference>
<dbReference type="RefSeq" id="XP_028273907.1">
    <property type="nucleotide sequence ID" value="XM_028418106.1"/>
</dbReference>
<dbReference type="PANTHER" id="PTHR11618:SF5">
    <property type="entry name" value="TRANSCRIPTION FACTOR IIIB 50 KDA SUBUNIT"/>
    <property type="match status" value="1"/>
</dbReference>
<feature type="compositionally biased region" description="Basic and acidic residues" evidence="15">
    <location>
        <begin position="357"/>
        <end position="389"/>
    </location>
</feature>
<comment type="similarity">
    <text evidence="2">Belongs to the TFIIB family.</text>
</comment>
<dbReference type="GO" id="GO:0017025">
    <property type="term" value="F:TBP-class protein binding"/>
    <property type="evidence" value="ECO:0007669"/>
    <property type="project" value="TreeGrafter"/>
</dbReference>
<reference evidence="18" key="1">
    <citation type="submission" date="2025-08" db="UniProtKB">
        <authorList>
            <consortium name="RefSeq"/>
        </authorList>
    </citation>
    <scope>IDENTIFICATION</scope>
</reference>
<keyword evidence="8" id="KW-0010">Activator</keyword>
<dbReference type="GeneID" id="114443785"/>
<protein>
    <recommendedName>
        <fullName evidence="11">Transcription factor IIIB 50 kDa subunit</fullName>
    </recommendedName>
    <alternativeName>
        <fullName evidence="12">B-related factor 2</fullName>
    </alternativeName>
</protein>
<dbReference type="InterPro" id="IPR036915">
    <property type="entry name" value="Cyclin-like_sf"/>
</dbReference>
<dbReference type="Proteomes" id="UP000515145">
    <property type="component" value="Chromosome 12"/>
</dbReference>
<dbReference type="InterPro" id="IPR013137">
    <property type="entry name" value="Znf_TFIIB"/>
</dbReference>
<evidence type="ECO:0000256" key="1">
    <source>
        <dbReference type="ARBA" id="ARBA00004123"/>
    </source>
</evidence>
<gene>
    <name evidence="18" type="primary">brf2</name>
</gene>
<evidence type="ECO:0000256" key="15">
    <source>
        <dbReference type="SAM" id="MobiDB-lite"/>
    </source>
</evidence>
<evidence type="ECO:0000256" key="8">
    <source>
        <dbReference type="ARBA" id="ARBA00023159"/>
    </source>
</evidence>
<dbReference type="GO" id="GO:0070897">
    <property type="term" value="P:transcription preinitiation complex assembly"/>
    <property type="evidence" value="ECO:0007669"/>
    <property type="project" value="InterPro"/>
</dbReference>
<organism evidence="17 18">
    <name type="scientific">Parambassis ranga</name>
    <name type="common">Indian glassy fish</name>
    <dbReference type="NCBI Taxonomy" id="210632"/>
    <lineage>
        <taxon>Eukaryota</taxon>
        <taxon>Metazoa</taxon>
        <taxon>Chordata</taxon>
        <taxon>Craniata</taxon>
        <taxon>Vertebrata</taxon>
        <taxon>Euteleostomi</taxon>
        <taxon>Actinopterygii</taxon>
        <taxon>Neopterygii</taxon>
        <taxon>Teleostei</taxon>
        <taxon>Neoteleostei</taxon>
        <taxon>Acanthomorphata</taxon>
        <taxon>Ovalentaria</taxon>
        <taxon>Ambassidae</taxon>
        <taxon>Parambassis</taxon>
    </lineage>
</organism>
<dbReference type="OrthoDB" id="2121711at2759"/>
<keyword evidence="5 14" id="KW-0863">Zinc-finger</keyword>
<feature type="region of interest" description="Disordered" evidence="15">
    <location>
        <begin position="329"/>
        <end position="429"/>
    </location>
</feature>
<feature type="compositionally biased region" description="Polar residues" evidence="15">
    <location>
        <begin position="332"/>
        <end position="356"/>
    </location>
</feature>
<comment type="function">
    <text evidence="13">General activator of RNA polymerase III transcription. Factor exclusively required for RNA polymerase III transcription of genes with promoter elements upstream of the initiation sites. Contributes to the regulation of gene expression; functions as activator in the absence of oxidative stress. Down-regulates expression of target genes in response to oxidative stress. Overexpression protects cells against apoptosis in response to oxidative stress.</text>
</comment>
<keyword evidence="3" id="KW-0479">Metal-binding</keyword>
<evidence type="ECO:0000256" key="5">
    <source>
        <dbReference type="ARBA" id="ARBA00022771"/>
    </source>
</evidence>
<evidence type="ECO:0000256" key="6">
    <source>
        <dbReference type="ARBA" id="ARBA00022833"/>
    </source>
</evidence>
<dbReference type="FunCoup" id="A0A6P7JAM8">
    <property type="interactions" value="236"/>
</dbReference>
<evidence type="ECO:0000256" key="12">
    <source>
        <dbReference type="ARBA" id="ARBA00042630"/>
    </source>
</evidence>
<comment type="subcellular location">
    <subcellularLocation>
        <location evidence="1">Nucleus</location>
    </subcellularLocation>
</comment>
<dbReference type="SUPFAM" id="SSF47954">
    <property type="entry name" value="Cyclin-like"/>
    <property type="match status" value="2"/>
</dbReference>
<dbReference type="SUPFAM" id="SSF57783">
    <property type="entry name" value="Zinc beta-ribbon"/>
    <property type="match status" value="1"/>
</dbReference>
<keyword evidence="17" id="KW-1185">Reference proteome</keyword>
<keyword evidence="7" id="KW-0805">Transcription regulation</keyword>
<evidence type="ECO:0000256" key="10">
    <source>
        <dbReference type="ARBA" id="ARBA00023242"/>
    </source>
</evidence>
<proteinExistence type="inferred from homology"/>
<dbReference type="GO" id="GO:0005634">
    <property type="term" value="C:nucleus"/>
    <property type="evidence" value="ECO:0007669"/>
    <property type="project" value="UniProtKB-SubCell"/>
</dbReference>
<evidence type="ECO:0000256" key="7">
    <source>
        <dbReference type="ARBA" id="ARBA00023015"/>
    </source>
</evidence>
<name>A0A6P7JAM8_9TELE</name>
<evidence type="ECO:0000256" key="11">
    <source>
        <dbReference type="ARBA" id="ARBA00039848"/>
    </source>
</evidence>
<keyword evidence="6" id="KW-0862">Zinc</keyword>
<sequence length="451" mass="50209">MSRPGLSCPGCGSSNIVEEELYAQTQVVCVDCGSVVSEGILANDPVGGSAVSYSNSTAVSKKPCMNLIKGLQRVKAICRTLRVNSAIEDLSQTYYKQAYQHDHFFKVKLQKKEVLGGCCVLVSCRLLNWPITMGTISCVLDADVAVVGTIYQEMIKILCIEAPITNVTDIMEAHCQEYKISLPHVPEELAESSKDLTKHAVALVELAADSWIVTGRRPVSIMMAAVYLAWQSLKPNKQRLKFSLDKFCQIAKIDKHKPALKRIAEIKQVLCKLGKEIPWVKEEVTPDNVVRQIEDILKYRYALLRRALRTHEDTLLAECQVSGVELLPEDTAPSQNSKPVDQTPHTSSIEQDGQNVETEKQPEDGGDKSEHSVPQEHKVPEPNWGKRELFAPPCVVNPKKRRRAAQPQMRDVASDEEISDSEIDSYIRSPQEARDFALSQKLLSLSDSKKS</sequence>
<evidence type="ECO:0000313" key="18">
    <source>
        <dbReference type="RefSeq" id="XP_028273907.1"/>
    </source>
</evidence>
<evidence type="ECO:0000256" key="14">
    <source>
        <dbReference type="PROSITE-ProRule" id="PRU00469"/>
    </source>
</evidence>
<evidence type="ECO:0000256" key="3">
    <source>
        <dbReference type="ARBA" id="ARBA00022723"/>
    </source>
</evidence>
<dbReference type="CTD" id="55290"/>
<keyword evidence="4" id="KW-0677">Repeat</keyword>
<dbReference type="AlphaFoldDB" id="A0A6P7JAM8"/>
<feature type="compositionally biased region" description="Acidic residues" evidence="15">
    <location>
        <begin position="414"/>
        <end position="423"/>
    </location>
</feature>
<dbReference type="Gene3D" id="2.20.25.10">
    <property type="match status" value="1"/>
</dbReference>
<dbReference type="GO" id="GO:0008270">
    <property type="term" value="F:zinc ion binding"/>
    <property type="evidence" value="ECO:0007669"/>
    <property type="project" value="UniProtKB-KW"/>
</dbReference>
<dbReference type="GO" id="GO:0097550">
    <property type="term" value="C:transcription preinitiation complex"/>
    <property type="evidence" value="ECO:0007669"/>
    <property type="project" value="TreeGrafter"/>
</dbReference>
<dbReference type="InterPro" id="IPR054078">
    <property type="entry name" value="BRF2-like_C"/>
</dbReference>
<evidence type="ECO:0000256" key="4">
    <source>
        <dbReference type="ARBA" id="ARBA00022737"/>
    </source>
</evidence>
<feature type="domain" description="TFIIB-type" evidence="16">
    <location>
        <begin position="4"/>
        <end position="37"/>
    </location>
</feature>
<dbReference type="Pfam" id="PF21886">
    <property type="entry name" value="BRF2-like_C_cyclin_rpt"/>
    <property type="match status" value="1"/>
</dbReference>
<accession>A0A6P7JAM8</accession>
<keyword evidence="10" id="KW-0539">Nucleus</keyword>
<evidence type="ECO:0000256" key="2">
    <source>
        <dbReference type="ARBA" id="ARBA00010857"/>
    </source>
</evidence>
<evidence type="ECO:0000256" key="9">
    <source>
        <dbReference type="ARBA" id="ARBA00023163"/>
    </source>
</evidence>
<evidence type="ECO:0000313" key="17">
    <source>
        <dbReference type="Proteomes" id="UP000515145"/>
    </source>
</evidence>
<evidence type="ECO:0000256" key="13">
    <source>
        <dbReference type="ARBA" id="ARBA00045875"/>
    </source>
</evidence>
<dbReference type="InParanoid" id="A0A6P7JAM8"/>
<dbReference type="Gene3D" id="1.10.472.10">
    <property type="entry name" value="Cyclin-like"/>
    <property type="match status" value="2"/>
</dbReference>
<evidence type="ECO:0000259" key="16">
    <source>
        <dbReference type="PROSITE" id="PS51134"/>
    </source>
</evidence>